<gene>
    <name evidence="2" type="ORF">NV381_14330</name>
</gene>
<proteinExistence type="predicted"/>
<dbReference type="Pfam" id="PF00550">
    <property type="entry name" value="PP-binding"/>
    <property type="match status" value="1"/>
</dbReference>
<evidence type="ECO:0000259" key="1">
    <source>
        <dbReference type="PROSITE" id="PS50075"/>
    </source>
</evidence>
<dbReference type="InterPro" id="IPR009081">
    <property type="entry name" value="PP-bd_ACP"/>
</dbReference>
<dbReference type="RefSeq" id="WP_258213967.1">
    <property type="nucleotide sequence ID" value="NZ_JANQBD010000009.1"/>
</dbReference>
<protein>
    <submittedName>
        <fullName evidence="2">Acyl carrier protein</fullName>
    </submittedName>
</protein>
<dbReference type="Proteomes" id="UP001300012">
    <property type="component" value="Unassembled WGS sequence"/>
</dbReference>
<comment type="caution">
    <text evidence="2">The sequence shown here is derived from an EMBL/GenBank/DDBJ whole genome shotgun (WGS) entry which is preliminary data.</text>
</comment>
<keyword evidence="3" id="KW-1185">Reference proteome</keyword>
<name>A0ABT1YGR0_9BACL</name>
<reference evidence="2 3" key="1">
    <citation type="submission" date="2022-08" db="EMBL/GenBank/DDBJ databases">
        <title>Paenibacillus endoradicis sp. nov., Paenibacillus radicibacter sp. nov and Paenibacillus pararadicis sp. nov., three cold-adapted plant growth-promoting bacteria isolated from root of Larix gmelinii in Great Khingan.</title>
        <authorList>
            <person name="Xue H."/>
        </authorList>
    </citation>
    <scope>NUCLEOTIDE SEQUENCE [LARGE SCALE GENOMIC DNA]</scope>
    <source>
        <strain evidence="2 3">N5-1-1-5</strain>
    </source>
</reference>
<accession>A0ABT1YGR0</accession>
<dbReference type="InterPro" id="IPR036736">
    <property type="entry name" value="ACP-like_sf"/>
</dbReference>
<feature type="domain" description="Carrier" evidence="1">
    <location>
        <begin position="1"/>
        <end position="73"/>
    </location>
</feature>
<evidence type="ECO:0000313" key="2">
    <source>
        <dbReference type="EMBL" id="MCR8632381.1"/>
    </source>
</evidence>
<evidence type="ECO:0000313" key="3">
    <source>
        <dbReference type="Proteomes" id="UP001300012"/>
    </source>
</evidence>
<dbReference type="SUPFAM" id="SSF47336">
    <property type="entry name" value="ACP-like"/>
    <property type="match status" value="1"/>
</dbReference>
<sequence>MEQRIKEVMSKVFGLNIAAINEDSSPDTIDAWDSINHMTLILSLEQEFGIEFNDDVLDNTLDFRSILNYLSKH</sequence>
<organism evidence="2 3">
    <name type="scientific">Paenibacillus radicis</name>
    <name type="common">ex Xue et al. 2023</name>
    <dbReference type="NCBI Taxonomy" id="2972489"/>
    <lineage>
        <taxon>Bacteria</taxon>
        <taxon>Bacillati</taxon>
        <taxon>Bacillota</taxon>
        <taxon>Bacilli</taxon>
        <taxon>Bacillales</taxon>
        <taxon>Paenibacillaceae</taxon>
        <taxon>Paenibacillus</taxon>
    </lineage>
</organism>
<dbReference type="EMBL" id="JANQBD010000009">
    <property type="protein sequence ID" value="MCR8632381.1"/>
    <property type="molecule type" value="Genomic_DNA"/>
</dbReference>
<dbReference type="PROSITE" id="PS50075">
    <property type="entry name" value="CARRIER"/>
    <property type="match status" value="1"/>
</dbReference>
<dbReference type="Gene3D" id="1.10.1200.10">
    <property type="entry name" value="ACP-like"/>
    <property type="match status" value="1"/>
</dbReference>